<feature type="domain" description="NmrA-like" evidence="1">
    <location>
        <begin position="4"/>
        <end position="235"/>
    </location>
</feature>
<dbReference type="Gene3D" id="3.40.50.720">
    <property type="entry name" value="NAD(P)-binding Rossmann-like Domain"/>
    <property type="match status" value="1"/>
</dbReference>
<protein>
    <submittedName>
        <fullName evidence="2">NmrA family NAD(P)-binding protein</fullName>
    </submittedName>
</protein>
<organism evidence="2 3">
    <name type="scientific">Streptomyces ureilyticus</name>
    <dbReference type="NCBI Taxonomy" id="1775131"/>
    <lineage>
        <taxon>Bacteria</taxon>
        <taxon>Bacillati</taxon>
        <taxon>Actinomycetota</taxon>
        <taxon>Actinomycetes</taxon>
        <taxon>Kitasatosporales</taxon>
        <taxon>Streptomycetaceae</taxon>
        <taxon>Streptomyces</taxon>
    </lineage>
</organism>
<dbReference type="InterPro" id="IPR051604">
    <property type="entry name" value="Ergot_Alk_Oxidoreductase"/>
</dbReference>
<dbReference type="Gene3D" id="3.90.25.10">
    <property type="entry name" value="UDP-galactose 4-epimerase, domain 1"/>
    <property type="match status" value="1"/>
</dbReference>
<dbReference type="Pfam" id="PF05368">
    <property type="entry name" value="NmrA"/>
    <property type="match status" value="1"/>
</dbReference>
<reference evidence="2 3" key="1">
    <citation type="submission" date="2020-02" db="EMBL/GenBank/DDBJ databases">
        <title>Whole-genome analyses of novel actinobacteria.</title>
        <authorList>
            <person name="Sahin N."/>
            <person name="Tokatli A."/>
        </authorList>
    </citation>
    <scope>NUCLEOTIDE SEQUENCE [LARGE SCALE GENOMIC DNA]</scope>
    <source>
        <strain evidence="2 3">YC419</strain>
    </source>
</reference>
<sequence length="289" mass="29907">MTYVIHGATGAQGAPVVAALAAADKPVVALTRNAEATVVGARVVAADYSSAEGLTEIYRDAEGVFVHLPIVAEEDRQAFARNVVTAVRAARPARVVFSTSGFVVDGPGSGDQDGTAGNAVAMLAGGLADSGVSYAVIEPRLFFENLLMPHVVDAVREQGVLRYPLPVGFRVSWASHLDIADVAAALFGQPDVTGVVSVGQYPAITGQELAEAFGTRLGRNVSYEAITPDAFRASLAPLLGEGPAADVAGGYQAMQALPDRSIAPERSAQKLLGITPRTAIQWLTDIGVA</sequence>
<dbReference type="SUPFAM" id="SSF51735">
    <property type="entry name" value="NAD(P)-binding Rossmann-fold domains"/>
    <property type="match status" value="1"/>
</dbReference>
<proteinExistence type="predicted"/>
<dbReference type="InterPro" id="IPR008030">
    <property type="entry name" value="NmrA-like"/>
</dbReference>
<comment type="caution">
    <text evidence="2">The sequence shown here is derived from an EMBL/GenBank/DDBJ whole genome shotgun (WGS) entry which is preliminary data.</text>
</comment>
<evidence type="ECO:0000313" key="3">
    <source>
        <dbReference type="Proteomes" id="UP001518140"/>
    </source>
</evidence>
<dbReference type="EMBL" id="JAAKZX010000015">
    <property type="protein sequence ID" value="NGO42008.1"/>
    <property type="molecule type" value="Genomic_DNA"/>
</dbReference>
<dbReference type="Proteomes" id="UP001518140">
    <property type="component" value="Unassembled WGS sequence"/>
</dbReference>
<keyword evidence="3" id="KW-1185">Reference proteome</keyword>
<dbReference type="RefSeq" id="WP_165338645.1">
    <property type="nucleotide sequence ID" value="NZ_JAAKZX010000015.1"/>
</dbReference>
<evidence type="ECO:0000259" key="1">
    <source>
        <dbReference type="Pfam" id="PF05368"/>
    </source>
</evidence>
<name>A0ABX0DNY6_9ACTN</name>
<dbReference type="InterPro" id="IPR036291">
    <property type="entry name" value="NAD(P)-bd_dom_sf"/>
</dbReference>
<accession>A0ABX0DNY6</accession>
<evidence type="ECO:0000313" key="2">
    <source>
        <dbReference type="EMBL" id="NGO42008.1"/>
    </source>
</evidence>
<dbReference type="PANTHER" id="PTHR43162">
    <property type="match status" value="1"/>
</dbReference>
<dbReference type="PANTHER" id="PTHR43162:SF1">
    <property type="entry name" value="PRESTALK A DIFFERENTIATION PROTEIN A"/>
    <property type="match status" value="1"/>
</dbReference>
<gene>
    <name evidence="2" type="ORF">G6048_07415</name>
</gene>